<dbReference type="NCBIfam" id="TIGR01547">
    <property type="entry name" value="phage_term_2"/>
    <property type="match status" value="1"/>
</dbReference>
<sequence length="417" mass="47376">MAEVEFPDALQFLFEPARYKVAYGGRGSGKSWGFARALLLLASMRRMRVLCAREVQKSIKDSVHKLLSDQIESMGLAQKFRVLETEIRGVNGSEVLFSGLSSQTAANIKSFEGVDVAWVEEAQTVSKKSWDLLVPTIRKPGSEIWVSFNPELDDDDTWTRFVLNPPPGAKVVKVNYSDNPWFPAELETERQHCYLTDRESYDNIWEGKTKSAVDGAIYAKEIEQATLERRIRPVPYDPMLKVHPVFDLGWNDAMTVGFYQRVASELRVIDYIEDSHKTLDWYAEEIRARRYNLGGIWLPHDGFHRDFKTGKSAAEIMEALGFEVNAIPNVPVHEGIGVARLTFRQAFFDETRAARLVLCLKRYRRHVNVRTLEPGAPVHDEYSHGADNWRYACLVADQMTNAAKPAVFKRRGGAMAV</sequence>
<dbReference type="InterPro" id="IPR027417">
    <property type="entry name" value="P-loop_NTPase"/>
</dbReference>
<evidence type="ECO:0000313" key="3">
    <source>
        <dbReference type="Proteomes" id="UP000532440"/>
    </source>
</evidence>
<proteinExistence type="predicted"/>
<dbReference type="PANTHER" id="PTHR39184:SF1">
    <property type="entry name" value="PBSX PHAGE TERMINASE LARGE SUBUNIT"/>
    <property type="match status" value="1"/>
</dbReference>
<keyword evidence="3" id="KW-1185">Reference proteome</keyword>
<gene>
    <name evidence="2" type="ORF">HNQ70_001354</name>
</gene>
<protein>
    <submittedName>
        <fullName evidence="2">Phage terminase large subunit</fullName>
    </submittedName>
</protein>
<dbReference type="AlphaFoldDB" id="A0A7W8HFY0"/>
<name>A0A7W8HFY0_9BURK</name>
<dbReference type="Pfam" id="PF04466">
    <property type="entry name" value="Terminase_3"/>
    <property type="match status" value="1"/>
</dbReference>
<evidence type="ECO:0000313" key="2">
    <source>
        <dbReference type="EMBL" id="MBB5271344.1"/>
    </source>
</evidence>
<evidence type="ECO:0000259" key="1">
    <source>
        <dbReference type="Pfam" id="PF04466"/>
    </source>
</evidence>
<dbReference type="Proteomes" id="UP000532440">
    <property type="component" value="Unassembled WGS sequence"/>
</dbReference>
<dbReference type="Gene3D" id="3.40.50.300">
    <property type="entry name" value="P-loop containing nucleotide triphosphate hydrolases"/>
    <property type="match status" value="1"/>
</dbReference>
<dbReference type="InterPro" id="IPR035412">
    <property type="entry name" value="Terminase_L_N"/>
</dbReference>
<accession>A0A7W8HFY0</accession>
<dbReference type="InterPro" id="IPR052380">
    <property type="entry name" value="Viral_DNA_packaging_terminase"/>
</dbReference>
<reference evidence="2 3" key="1">
    <citation type="submission" date="2020-08" db="EMBL/GenBank/DDBJ databases">
        <title>Genomic Encyclopedia of Type Strains, Phase IV (KMG-IV): sequencing the most valuable type-strain genomes for metagenomic binning, comparative biology and taxonomic classification.</title>
        <authorList>
            <person name="Goeker M."/>
        </authorList>
    </citation>
    <scope>NUCLEOTIDE SEQUENCE [LARGE SCALE GENOMIC DNA]</scope>
    <source>
        <strain evidence="2 3">DSM 29781</strain>
    </source>
</reference>
<dbReference type="InterPro" id="IPR006437">
    <property type="entry name" value="Phage_terminase_lsu"/>
</dbReference>
<comment type="caution">
    <text evidence="2">The sequence shown here is derived from an EMBL/GenBank/DDBJ whole genome shotgun (WGS) entry which is preliminary data.</text>
</comment>
<dbReference type="PANTHER" id="PTHR39184">
    <property type="match status" value="1"/>
</dbReference>
<feature type="domain" description="Phage terminase large subunit N-terminal" evidence="1">
    <location>
        <begin position="18"/>
        <end position="207"/>
    </location>
</feature>
<dbReference type="EMBL" id="JACHGB010000003">
    <property type="protein sequence ID" value="MBB5271344.1"/>
    <property type="molecule type" value="Genomic_DNA"/>
</dbReference>
<organism evidence="2 3">
    <name type="scientific">Quisquiliibacterium transsilvanicum</name>
    <dbReference type="NCBI Taxonomy" id="1549638"/>
    <lineage>
        <taxon>Bacteria</taxon>
        <taxon>Pseudomonadati</taxon>
        <taxon>Pseudomonadota</taxon>
        <taxon>Betaproteobacteria</taxon>
        <taxon>Burkholderiales</taxon>
        <taxon>Burkholderiaceae</taxon>
        <taxon>Quisquiliibacterium</taxon>
    </lineage>
</organism>
<dbReference type="Gene3D" id="3.30.420.280">
    <property type="match status" value="1"/>
</dbReference>
<dbReference type="RefSeq" id="WP_183965639.1">
    <property type="nucleotide sequence ID" value="NZ_BAABEW010000001.1"/>
</dbReference>